<comment type="caution">
    <text evidence="1">The sequence shown here is derived from an EMBL/GenBank/DDBJ whole genome shotgun (WGS) entry which is preliminary data.</text>
</comment>
<dbReference type="EMBL" id="JAFCJH010000021">
    <property type="protein sequence ID" value="MBR0797866.1"/>
    <property type="molecule type" value="Genomic_DNA"/>
</dbReference>
<sequence length="47" mass="5215">MHATDRMAAAPKAARIGTMTIMRRLYLQLSLQTIELLVMQRGDAAQA</sequence>
<evidence type="ECO:0000313" key="1">
    <source>
        <dbReference type="EMBL" id="MBR0797866.1"/>
    </source>
</evidence>
<reference evidence="2" key="1">
    <citation type="journal article" date="2021" name="ISME J.">
        <title>Evolutionary origin and ecological implication of a unique nif island in free-living Bradyrhizobium lineages.</title>
        <authorList>
            <person name="Tao J."/>
        </authorList>
    </citation>
    <scope>NUCLEOTIDE SEQUENCE [LARGE SCALE GENOMIC DNA]</scope>
    <source>
        <strain evidence="2">SZCCT0434</strain>
    </source>
</reference>
<protein>
    <submittedName>
        <fullName evidence="1">Uncharacterized protein</fullName>
    </submittedName>
</protein>
<proteinExistence type="predicted"/>
<gene>
    <name evidence="1" type="ORF">JQ615_20985</name>
</gene>
<accession>A0ABS5FNG2</accession>
<organism evidence="1 2">
    <name type="scientific">Bradyrhizobium jicamae</name>
    <dbReference type="NCBI Taxonomy" id="280332"/>
    <lineage>
        <taxon>Bacteria</taxon>
        <taxon>Pseudomonadati</taxon>
        <taxon>Pseudomonadota</taxon>
        <taxon>Alphaproteobacteria</taxon>
        <taxon>Hyphomicrobiales</taxon>
        <taxon>Nitrobacteraceae</taxon>
        <taxon>Bradyrhizobium</taxon>
    </lineage>
</organism>
<evidence type="ECO:0000313" key="2">
    <source>
        <dbReference type="Proteomes" id="UP001315278"/>
    </source>
</evidence>
<name>A0ABS5FNG2_9BRAD</name>
<dbReference type="Proteomes" id="UP001315278">
    <property type="component" value="Unassembled WGS sequence"/>
</dbReference>
<dbReference type="RefSeq" id="WP_212396702.1">
    <property type="nucleotide sequence ID" value="NZ_JAFCJH010000021.1"/>
</dbReference>
<keyword evidence="2" id="KW-1185">Reference proteome</keyword>